<comment type="caution">
    <text evidence="3">The sequence shown here is derived from an EMBL/GenBank/DDBJ whole genome shotgun (WGS) entry which is preliminary data.</text>
</comment>
<dbReference type="Proteomes" id="UP000076482">
    <property type="component" value="Unassembled WGS sequence"/>
</dbReference>
<keyword evidence="2" id="KW-0812">Transmembrane</keyword>
<feature type="transmembrane region" description="Helical" evidence="2">
    <location>
        <begin position="201"/>
        <end position="224"/>
    </location>
</feature>
<keyword evidence="2" id="KW-0472">Membrane</keyword>
<accession>A0A164NMM1</accession>
<protein>
    <submittedName>
        <fullName evidence="3">Uncharacterized protein</fullName>
    </submittedName>
</protein>
<feature type="coiled-coil region" evidence="1">
    <location>
        <begin position="378"/>
        <end position="438"/>
    </location>
</feature>
<dbReference type="RefSeq" id="WP_063261507.1">
    <property type="nucleotide sequence ID" value="NZ_LJKE01000051.1"/>
</dbReference>
<name>A0A164NMM1_BACCE</name>
<reference evidence="3 4" key="1">
    <citation type="submission" date="2015-09" db="EMBL/GenBank/DDBJ databases">
        <title>Bacillus cereus food isolates.</title>
        <authorList>
            <person name="Boekhorst J."/>
        </authorList>
    </citation>
    <scope>NUCLEOTIDE SEQUENCE [LARGE SCALE GENOMIC DNA]</scope>
    <source>
        <strain evidence="3 4">B4088</strain>
    </source>
</reference>
<dbReference type="EMBL" id="LJKE01000051">
    <property type="protein sequence ID" value="KZD64384.1"/>
    <property type="molecule type" value="Genomic_DNA"/>
</dbReference>
<organism evidence="3 4">
    <name type="scientific">Bacillus cereus</name>
    <dbReference type="NCBI Taxonomy" id="1396"/>
    <lineage>
        <taxon>Bacteria</taxon>
        <taxon>Bacillati</taxon>
        <taxon>Bacillota</taxon>
        <taxon>Bacilli</taxon>
        <taxon>Bacillales</taxon>
        <taxon>Bacillaceae</taxon>
        <taxon>Bacillus</taxon>
        <taxon>Bacillus cereus group</taxon>
    </lineage>
</organism>
<feature type="transmembrane region" description="Helical" evidence="2">
    <location>
        <begin position="236"/>
        <end position="261"/>
    </location>
</feature>
<dbReference type="PATRIC" id="fig|1396.535.peg.440"/>
<gene>
    <name evidence="3" type="ORF">B4088_3153</name>
</gene>
<feature type="coiled-coil region" evidence="1">
    <location>
        <begin position="462"/>
        <end position="492"/>
    </location>
</feature>
<evidence type="ECO:0000256" key="2">
    <source>
        <dbReference type="SAM" id="Phobius"/>
    </source>
</evidence>
<proteinExistence type="predicted"/>
<sequence length="514" mass="58507">MVGKSLANGLMAAEGEQLRLIYALVMETGIFSMIANKTKDFFDKDVDHSKQQLDLEIAKLRNIDDNTLRLQLFLYMTKEFDLAGSHYNTSYEIENKCGEILQKAHVFQMKKDKGYSAFVSRNEHLTIDNQLALYQMQKIFESIGGELKNLTADQEEHFANQIEQFIESLPIEQQEKIKDKLNIDAITNATIKKLIATQGSAVLLAVIVEIAGFAAYTTLTSLIAGTASLIGLTLPFGAYITATSALSVLTGPVGFILVAGLSSMMMLTQSKKVKRTLLQMGIVQFMLPVFLGDSKVYEYDTFIQEWSRYYNEQTKLLHVISNNKKECVMITQQLKTNKESIVYCDNQLTESTSTYNNIVNQLIHSLILVSEDEKTDSFKQKSMKIANLEIEVRNKEESIRKNKQVDSFWGKVSGMLSNVSYESDISKIKKQIHELKREQAIEVISIRPIMLNKMCNEAHFVMEEKRKVIEKLTKLKEQKREIEKNLSAVNSMLYQKQDELRTLQKEVYGLGDIV</sequence>
<keyword evidence="1" id="KW-0175">Coiled coil</keyword>
<evidence type="ECO:0000313" key="3">
    <source>
        <dbReference type="EMBL" id="KZD64384.1"/>
    </source>
</evidence>
<dbReference type="AlphaFoldDB" id="A0A164NMM1"/>
<keyword evidence="2" id="KW-1133">Transmembrane helix</keyword>
<evidence type="ECO:0000256" key="1">
    <source>
        <dbReference type="SAM" id="Coils"/>
    </source>
</evidence>
<evidence type="ECO:0000313" key="4">
    <source>
        <dbReference type="Proteomes" id="UP000076482"/>
    </source>
</evidence>